<dbReference type="GO" id="GO:0005525">
    <property type="term" value="F:GTP binding"/>
    <property type="evidence" value="ECO:0007669"/>
    <property type="project" value="UniProtKB-UniRule"/>
</dbReference>
<feature type="binding site" evidence="4">
    <location>
        <begin position="10"/>
        <end position="17"/>
    </location>
    <ligand>
        <name>ATP</name>
        <dbReference type="ChEBI" id="CHEBI:30616"/>
    </ligand>
</feature>
<dbReference type="AlphaFoldDB" id="A0A1Y5T864"/>
<keyword evidence="8" id="KW-1185">Reference proteome</keyword>
<dbReference type="PANTHER" id="PTHR30448">
    <property type="entry name" value="RNASE ADAPTER PROTEIN RAPZ"/>
    <property type="match status" value="1"/>
</dbReference>
<dbReference type="InterPro" id="IPR053931">
    <property type="entry name" value="RapZ_C"/>
</dbReference>
<sequence length="293" mass="32360">MTGRVVLVTGPSGAGRTTAIQTLEDLGFEVIDNMPLSLVGRILGGGADGRPIALGLGVRNRDFSADAIQRMAQSLSDDPGVEFDLLYLDARRDVLIARYSETRRRHPLTPEGEPQAGIDREQDLLGPVRERATVLIDTSDRTVHETRDEVRRFFGGGTTGDMAISVQSFSYKRGLPTGADLVFDMRFLKNPHWEPALRALDGRDAAVQKYVIEDPRFGDIFARMRDMVLALLPAYHEEGKSHLTVGIGCTGGQHRSVSVAEFLVKALAEGGWRVSTRHRELERRRQVTAPERG</sequence>
<dbReference type="Proteomes" id="UP000193870">
    <property type="component" value="Unassembled WGS sequence"/>
</dbReference>
<dbReference type="Pfam" id="PF03668">
    <property type="entry name" value="RapZ-like_N"/>
    <property type="match status" value="1"/>
</dbReference>
<reference evidence="7 8" key="1">
    <citation type="submission" date="2017-03" db="EMBL/GenBank/DDBJ databases">
        <authorList>
            <person name="Afonso C.L."/>
            <person name="Miller P.J."/>
            <person name="Scott M.A."/>
            <person name="Spackman E."/>
            <person name="Goraichik I."/>
            <person name="Dimitrov K.M."/>
            <person name="Suarez D.L."/>
            <person name="Swayne D.E."/>
        </authorList>
    </citation>
    <scope>NUCLEOTIDE SEQUENCE [LARGE SCALE GENOMIC DNA]</scope>
    <source>
        <strain evidence="7 8">CECT 7066</strain>
    </source>
</reference>
<proteinExistence type="inferred from homology"/>
<dbReference type="InterPro" id="IPR053930">
    <property type="entry name" value="RapZ-like_N"/>
</dbReference>
<evidence type="ECO:0000256" key="2">
    <source>
        <dbReference type="ARBA" id="ARBA00022840"/>
    </source>
</evidence>
<evidence type="ECO:0000256" key="1">
    <source>
        <dbReference type="ARBA" id="ARBA00022741"/>
    </source>
</evidence>
<feature type="domain" description="RapZ C-terminal" evidence="6">
    <location>
        <begin position="162"/>
        <end position="282"/>
    </location>
</feature>
<evidence type="ECO:0000256" key="3">
    <source>
        <dbReference type="ARBA" id="ARBA00023134"/>
    </source>
</evidence>
<dbReference type="PIRSF" id="PIRSF005052">
    <property type="entry name" value="P-loopkin"/>
    <property type="match status" value="1"/>
</dbReference>
<keyword evidence="1 4" id="KW-0547">Nucleotide-binding</keyword>
<evidence type="ECO:0000313" key="8">
    <source>
        <dbReference type="Proteomes" id="UP000193870"/>
    </source>
</evidence>
<organism evidence="7 8">
    <name type="scientific">Palleronia marisminoris</name>
    <dbReference type="NCBI Taxonomy" id="315423"/>
    <lineage>
        <taxon>Bacteria</taxon>
        <taxon>Pseudomonadati</taxon>
        <taxon>Pseudomonadota</taxon>
        <taxon>Alphaproteobacteria</taxon>
        <taxon>Rhodobacterales</taxon>
        <taxon>Roseobacteraceae</taxon>
        <taxon>Palleronia</taxon>
    </lineage>
</organism>
<comment type="caution">
    <text evidence="4">Lacks conserved residue(s) required for the propagation of feature annotation.</text>
</comment>
<dbReference type="STRING" id="315423.SAMN04488020_107230"/>
<dbReference type="PANTHER" id="PTHR30448:SF0">
    <property type="entry name" value="RNASE ADAPTER PROTEIN RAPZ"/>
    <property type="match status" value="1"/>
</dbReference>
<dbReference type="InterPro" id="IPR027417">
    <property type="entry name" value="P-loop_NTPase"/>
</dbReference>
<keyword evidence="2 4" id="KW-0067">ATP-binding</keyword>
<evidence type="ECO:0000259" key="6">
    <source>
        <dbReference type="Pfam" id="PF22740"/>
    </source>
</evidence>
<dbReference type="SUPFAM" id="SSF52540">
    <property type="entry name" value="P-loop containing nucleoside triphosphate hydrolases"/>
    <property type="match status" value="1"/>
</dbReference>
<dbReference type="RefSeq" id="WP_085854694.1">
    <property type="nucleotide sequence ID" value="NZ_FOPF01000007.1"/>
</dbReference>
<dbReference type="InterPro" id="IPR005337">
    <property type="entry name" value="RapZ-like"/>
</dbReference>
<dbReference type="NCBIfam" id="NF003828">
    <property type="entry name" value="PRK05416.1"/>
    <property type="match status" value="1"/>
</dbReference>
<dbReference type="GO" id="GO:0005524">
    <property type="term" value="F:ATP binding"/>
    <property type="evidence" value="ECO:0007669"/>
    <property type="project" value="UniProtKB-UniRule"/>
</dbReference>
<keyword evidence="3 4" id="KW-0342">GTP-binding</keyword>
<evidence type="ECO:0000259" key="5">
    <source>
        <dbReference type="Pfam" id="PF03668"/>
    </source>
</evidence>
<dbReference type="HAMAP" id="MF_00636">
    <property type="entry name" value="RapZ_like"/>
    <property type="match status" value="1"/>
</dbReference>
<feature type="domain" description="RapZ-like N-terminal" evidence="5">
    <location>
        <begin position="5"/>
        <end position="156"/>
    </location>
</feature>
<name>A0A1Y5T864_9RHOB</name>
<evidence type="ECO:0000313" key="7">
    <source>
        <dbReference type="EMBL" id="SLN56132.1"/>
    </source>
</evidence>
<protein>
    <submittedName>
        <fullName evidence="7">GlmZ(SRNA)-inactivating NTPase</fullName>
    </submittedName>
</protein>
<dbReference type="Pfam" id="PF22740">
    <property type="entry name" value="PapZ_C"/>
    <property type="match status" value="1"/>
</dbReference>
<gene>
    <name evidence="7" type="ORF">PAM7066_02704</name>
</gene>
<dbReference type="OrthoDB" id="9784461at2"/>
<evidence type="ECO:0000256" key="4">
    <source>
        <dbReference type="HAMAP-Rule" id="MF_00636"/>
    </source>
</evidence>
<dbReference type="EMBL" id="FWFV01000007">
    <property type="protein sequence ID" value="SLN56132.1"/>
    <property type="molecule type" value="Genomic_DNA"/>
</dbReference>
<accession>A0A1Y5T864</accession>